<protein>
    <recommendedName>
        <fullName evidence="2">histidine kinase</fullName>
        <ecNumber evidence="2">2.7.13.3</ecNumber>
    </recommendedName>
</protein>
<dbReference type="GO" id="GO:0005524">
    <property type="term" value="F:ATP binding"/>
    <property type="evidence" value="ECO:0007669"/>
    <property type="project" value="UniProtKB-KW"/>
</dbReference>
<evidence type="ECO:0000256" key="1">
    <source>
        <dbReference type="ARBA" id="ARBA00000085"/>
    </source>
</evidence>
<dbReference type="EMBL" id="AP023189">
    <property type="protein sequence ID" value="BCG22831.1"/>
    <property type="molecule type" value="Genomic_DNA"/>
</dbReference>
<gene>
    <name evidence="11" type="ORF">TUM18999_10220</name>
</gene>
<feature type="transmembrane region" description="Helical" evidence="9">
    <location>
        <begin position="119"/>
        <end position="138"/>
    </location>
</feature>
<sequence>MKSLKPWLAILGGGTVTIVTGIMATGAGSTRIIDALMAGVGVMLVSGVAMTVRARYPQRPLWILLGMLAVAYALHPLIYSTNDLLYTIGRTVRPCAEALLVWVVLTFPTGRITDRREGMLIGAAIAAIALLWLPSVMLTPHVPRFGPLPSCTDVCQDNLLFIADHPTWSNLLLNAFRIVNTGILIATSLYLLQRLRQASTLMRRSLAPVLLASVARTLCMAFFLTTGTGLLLLTFTFWAVPLAIALGLLRSRLYTAQALHRLVTGLRRRPNLQGLKTMMANALDDPSLELGIWEPNTGRWINSSQQVVPLPEPSAKEQAVRVLHDLNDQPSAILIHNRALLEEPMLLEAVVSSIHNAIVNWQFESALAGAHAHSETVAEEERRRLEQDLHDGAQQRLLALRMKISVTRRLVDSDPSRADALLVEMATDIDAAITELRTLAHGLTPPLLAERGLAAALGEAANNAGLPVVTDFQAPRRESPLAERAIYFCCVEALQNAAKHAGAGATAKVTLRQERDGISFAVVDSGCSNRHPLNLNEGQGIASMRSRMLAIGGELEISISSTGGLSVVGRIPCAKDNVQGMAKNSALQLLPKHHKRASNMS</sequence>
<dbReference type="Pfam" id="PF07730">
    <property type="entry name" value="HisKA_3"/>
    <property type="match status" value="1"/>
</dbReference>
<dbReference type="AlphaFoldDB" id="A0A6J4E2P1"/>
<proteinExistence type="predicted"/>
<keyword evidence="6" id="KW-0418">Kinase</keyword>
<dbReference type="RefSeq" id="WP_173178512.1">
    <property type="nucleotide sequence ID" value="NZ_AP023189.1"/>
</dbReference>
<evidence type="ECO:0000256" key="4">
    <source>
        <dbReference type="ARBA" id="ARBA00022679"/>
    </source>
</evidence>
<evidence type="ECO:0000256" key="3">
    <source>
        <dbReference type="ARBA" id="ARBA00022553"/>
    </source>
</evidence>
<dbReference type="Gene3D" id="3.30.565.10">
    <property type="entry name" value="Histidine kinase-like ATPase, C-terminal domain"/>
    <property type="match status" value="1"/>
</dbReference>
<feature type="transmembrane region" description="Helical" evidence="9">
    <location>
        <begin position="32"/>
        <end position="52"/>
    </location>
</feature>
<dbReference type="KEGG" id="ptw:TUM18999_10220"/>
<evidence type="ECO:0000256" key="2">
    <source>
        <dbReference type="ARBA" id="ARBA00012438"/>
    </source>
</evidence>
<feature type="transmembrane region" description="Helical" evidence="9">
    <location>
        <begin position="7"/>
        <end position="26"/>
    </location>
</feature>
<feature type="transmembrane region" description="Helical" evidence="9">
    <location>
        <begin position="61"/>
        <end position="79"/>
    </location>
</feature>
<keyword evidence="9" id="KW-0812">Transmembrane</keyword>
<keyword evidence="8" id="KW-0902">Two-component regulatory system</keyword>
<dbReference type="InterPro" id="IPR050482">
    <property type="entry name" value="Sensor_HK_TwoCompSys"/>
</dbReference>
<dbReference type="SUPFAM" id="SSF55874">
    <property type="entry name" value="ATPase domain of HSP90 chaperone/DNA topoisomerase II/histidine kinase"/>
    <property type="match status" value="1"/>
</dbReference>
<dbReference type="PANTHER" id="PTHR24421:SF10">
    <property type="entry name" value="NITRATE_NITRITE SENSOR PROTEIN NARQ"/>
    <property type="match status" value="1"/>
</dbReference>
<feature type="transmembrane region" description="Helical" evidence="9">
    <location>
        <begin position="230"/>
        <end position="249"/>
    </location>
</feature>
<dbReference type="GO" id="GO:0000155">
    <property type="term" value="F:phosphorelay sensor kinase activity"/>
    <property type="evidence" value="ECO:0007669"/>
    <property type="project" value="InterPro"/>
</dbReference>
<evidence type="ECO:0000313" key="11">
    <source>
        <dbReference type="EMBL" id="BCG22831.1"/>
    </source>
</evidence>
<keyword evidence="9" id="KW-1133">Transmembrane helix</keyword>
<keyword evidence="7" id="KW-0067">ATP-binding</keyword>
<dbReference type="InterPro" id="IPR011712">
    <property type="entry name" value="Sig_transdc_His_kin_sub3_dim/P"/>
</dbReference>
<comment type="catalytic activity">
    <reaction evidence="1">
        <text>ATP + protein L-histidine = ADP + protein N-phospho-L-histidine.</text>
        <dbReference type="EC" id="2.7.13.3"/>
    </reaction>
</comment>
<feature type="transmembrane region" description="Helical" evidence="9">
    <location>
        <begin position="175"/>
        <end position="193"/>
    </location>
</feature>
<evidence type="ECO:0000256" key="7">
    <source>
        <dbReference type="ARBA" id="ARBA00022840"/>
    </source>
</evidence>
<evidence type="ECO:0000259" key="10">
    <source>
        <dbReference type="Pfam" id="PF07730"/>
    </source>
</evidence>
<keyword evidence="5" id="KW-0547">Nucleotide-binding</keyword>
<feature type="transmembrane region" description="Helical" evidence="9">
    <location>
        <begin position="91"/>
        <end position="107"/>
    </location>
</feature>
<name>A0A6J4E2P1_9PSED</name>
<evidence type="ECO:0000313" key="12">
    <source>
        <dbReference type="Proteomes" id="UP000509383"/>
    </source>
</evidence>
<dbReference type="InterPro" id="IPR036890">
    <property type="entry name" value="HATPase_C_sf"/>
</dbReference>
<organism evidence="11 12">
    <name type="scientific">Pseudomonas tohonis</name>
    <dbReference type="NCBI Taxonomy" id="2725477"/>
    <lineage>
        <taxon>Bacteria</taxon>
        <taxon>Pseudomonadati</taxon>
        <taxon>Pseudomonadota</taxon>
        <taxon>Gammaproteobacteria</taxon>
        <taxon>Pseudomonadales</taxon>
        <taxon>Pseudomonadaceae</taxon>
        <taxon>Pseudomonas</taxon>
    </lineage>
</organism>
<dbReference type="GO" id="GO:0016020">
    <property type="term" value="C:membrane"/>
    <property type="evidence" value="ECO:0007669"/>
    <property type="project" value="InterPro"/>
</dbReference>
<dbReference type="Proteomes" id="UP000509383">
    <property type="component" value="Chromosome"/>
</dbReference>
<dbReference type="CDD" id="cd16917">
    <property type="entry name" value="HATPase_UhpB-NarQ-NarX-like"/>
    <property type="match status" value="1"/>
</dbReference>
<feature type="domain" description="Signal transduction histidine kinase subgroup 3 dimerisation and phosphoacceptor" evidence="10">
    <location>
        <begin position="381"/>
        <end position="447"/>
    </location>
</feature>
<evidence type="ECO:0000256" key="8">
    <source>
        <dbReference type="ARBA" id="ARBA00023012"/>
    </source>
</evidence>
<evidence type="ECO:0000256" key="5">
    <source>
        <dbReference type="ARBA" id="ARBA00022741"/>
    </source>
</evidence>
<reference evidence="11 12" key="1">
    <citation type="submission" date="2020-05" db="EMBL/GenBank/DDBJ databases">
        <title>Characterization of novel class B3 metallo-beta-lactamase from novel Pseudomonas species.</title>
        <authorList>
            <person name="Yamada K."/>
            <person name="Aoki K."/>
            <person name="Ishii Y."/>
        </authorList>
    </citation>
    <scope>NUCLEOTIDE SEQUENCE [LARGE SCALE GENOMIC DNA]</scope>
    <source>
        <strain evidence="11 12">TUM18999</strain>
    </source>
</reference>
<accession>A0A6J4E2P1</accession>
<evidence type="ECO:0000256" key="6">
    <source>
        <dbReference type="ARBA" id="ARBA00022777"/>
    </source>
</evidence>
<dbReference type="PANTHER" id="PTHR24421">
    <property type="entry name" value="NITRATE/NITRITE SENSOR PROTEIN NARX-RELATED"/>
    <property type="match status" value="1"/>
</dbReference>
<keyword evidence="3" id="KW-0597">Phosphoprotein</keyword>
<dbReference type="EC" id="2.7.13.3" evidence="2"/>
<dbReference type="Gene3D" id="1.20.5.1930">
    <property type="match status" value="1"/>
</dbReference>
<dbReference type="GO" id="GO:0046983">
    <property type="term" value="F:protein dimerization activity"/>
    <property type="evidence" value="ECO:0007669"/>
    <property type="project" value="InterPro"/>
</dbReference>
<keyword evidence="4" id="KW-0808">Transferase</keyword>
<keyword evidence="9" id="KW-0472">Membrane</keyword>
<evidence type="ECO:0000256" key="9">
    <source>
        <dbReference type="SAM" id="Phobius"/>
    </source>
</evidence>